<keyword evidence="9" id="KW-1185">Reference proteome</keyword>
<dbReference type="GO" id="GO:0000175">
    <property type="term" value="F:3'-5'-RNA exonuclease activity"/>
    <property type="evidence" value="ECO:0007669"/>
    <property type="project" value="InterPro"/>
</dbReference>
<dbReference type="InterPro" id="IPR013520">
    <property type="entry name" value="Ribonucl_H"/>
</dbReference>
<dbReference type="SUPFAM" id="SSF53098">
    <property type="entry name" value="Ribonuclease H-like"/>
    <property type="match status" value="1"/>
</dbReference>
<dbReference type="FunFam" id="3.30.420.10:FF:000003">
    <property type="entry name" value="Oligoribonuclease"/>
    <property type="match status" value="1"/>
</dbReference>
<dbReference type="EMBL" id="CP011125">
    <property type="protein sequence ID" value="AKF07608.1"/>
    <property type="molecule type" value="Genomic_DNA"/>
</dbReference>
<evidence type="ECO:0000259" key="7">
    <source>
        <dbReference type="SMART" id="SM00479"/>
    </source>
</evidence>
<dbReference type="KEGG" id="samy:DB32_004757"/>
<dbReference type="SMART" id="SM00479">
    <property type="entry name" value="EXOIII"/>
    <property type="match status" value="1"/>
</dbReference>
<evidence type="ECO:0000256" key="2">
    <source>
        <dbReference type="ARBA" id="ARBA00022722"/>
    </source>
</evidence>
<dbReference type="PANTHER" id="PTHR11046">
    <property type="entry name" value="OLIGORIBONUCLEASE, MITOCHONDRIAL"/>
    <property type="match status" value="1"/>
</dbReference>
<dbReference type="Proteomes" id="UP000034883">
    <property type="component" value="Chromosome"/>
</dbReference>
<accession>A0A0F6W585</accession>
<dbReference type="GO" id="GO:0006259">
    <property type="term" value="P:DNA metabolic process"/>
    <property type="evidence" value="ECO:0007669"/>
    <property type="project" value="UniProtKB-ARBA"/>
</dbReference>
<sequence>MPVESDLLVWMDLEMSGLAIERERILEIAVIVTDGQLEILAEGPEIVVHQPDSLLDAMDDWNKQHHGASGLVDRVRASTISEAEAERQVLEFVAAHVPARAAPLAGNSVHQDRLFLAKYMPQVEKYLHYRNVDVSTLKELVRRWHPQAYAGRPTKRGSHRALGDIRESIDELRYYRRAVFVPST</sequence>
<dbReference type="NCBIfam" id="NF003765">
    <property type="entry name" value="PRK05359.1"/>
    <property type="match status" value="1"/>
</dbReference>
<dbReference type="OrthoDB" id="9801329at2"/>
<keyword evidence="3 6" id="KW-0378">Hydrolase</keyword>
<dbReference type="InterPro" id="IPR022894">
    <property type="entry name" value="Oligoribonuclease"/>
</dbReference>
<keyword evidence="4 6" id="KW-0269">Exonuclease</keyword>
<dbReference type="RefSeq" id="WP_053234844.1">
    <property type="nucleotide sequence ID" value="NZ_CP011125.1"/>
</dbReference>
<evidence type="ECO:0000256" key="3">
    <source>
        <dbReference type="ARBA" id="ARBA00022801"/>
    </source>
</evidence>
<keyword evidence="6" id="KW-0963">Cytoplasm</keyword>
<dbReference type="AlphaFoldDB" id="A0A0F6W585"/>
<name>A0A0F6W585_9BACT</name>
<evidence type="ECO:0000313" key="9">
    <source>
        <dbReference type="Proteomes" id="UP000034883"/>
    </source>
</evidence>
<feature type="active site" evidence="6">
    <location>
        <position position="129"/>
    </location>
</feature>
<evidence type="ECO:0000256" key="5">
    <source>
        <dbReference type="ARBA" id="ARBA00070964"/>
    </source>
</evidence>
<evidence type="ECO:0000313" key="8">
    <source>
        <dbReference type="EMBL" id="AKF07608.1"/>
    </source>
</evidence>
<dbReference type="HAMAP" id="MF_00045">
    <property type="entry name" value="Oligoribonuclease"/>
    <property type="match status" value="1"/>
</dbReference>
<comment type="function">
    <text evidence="6">3'-to-5' exoribonuclease specific for small oligoribonucleotides.</text>
</comment>
<protein>
    <recommendedName>
        <fullName evidence="5 6">Oligoribonuclease</fullName>
        <ecNumber evidence="6">3.1.-.-</ecNumber>
    </recommendedName>
</protein>
<dbReference type="PANTHER" id="PTHR11046:SF0">
    <property type="entry name" value="OLIGORIBONUCLEASE, MITOCHONDRIAL"/>
    <property type="match status" value="1"/>
</dbReference>
<evidence type="ECO:0000256" key="6">
    <source>
        <dbReference type="HAMAP-Rule" id="MF_00045"/>
    </source>
</evidence>
<dbReference type="Gene3D" id="3.30.420.10">
    <property type="entry name" value="Ribonuclease H-like superfamily/Ribonuclease H"/>
    <property type="match status" value="1"/>
</dbReference>
<dbReference type="STRING" id="927083.DB32_004757"/>
<gene>
    <name evidence="6" type="primary">orn</name>
    <name evidence="8" type="ORF">DB32_004757</name>
</gene>
<evidence type="ECO:0000256" key="4">
    <source>
        <dbReference type="ARBA" id="ARBA00022839"/>
    </source>
</evidence>
<dbReference type="GO" id="GO:0003676">
    <property type="term" value="F:nucleic acid binding"/>
    <property type="evidence" value="ECO:0007669"/>
    <property type="project" value="InterPro"/>
</dbReference>
<keyword evidence="2 6" id="KW-0540">Nuclease</keyword>
<reference evidence="8 9" key="1">
    <citation type="submission" date="2015-03" db="EMBL/GenBank/DDBJ databases">
        <title>Genome assembly of Sandaracinus amylolyticus DSM 53668.</title>
        <authorList>
            <person name="Sharma G."/>
            <person name="Subramanian S."/>
        </authorList>
    </citation>
    <scope>NUCLEOTIDE SEQUENCE [LARGE SCALE GENOMIC DNA]</scope>
    <source>
        <strain evidence="8 9">DSM 53668</strain>
    </source>
</reference>
<dbReference type="Pfam" id="PF00929">
    <property type="entry name" value="RNase_T"/>
    <property type="match status" value="1"/>
</dbReference>
<comment type="subcellular location">
    <subcellularLocation>
        <location evidence="6">Cytoplasm</location>
    </subcellularLocation>
</comment>
<dbReference type="GO" id="GO:0005737">
    <property type="term" value="C:cytoplasm"/>
    <property type="evidence" value="ECO:0007669"/>
    <property type="project" value="UniProtKB-SubCell"/>
</dbReference>
<dbReference type="InterPro" id="IPR012337">
    <property type="entry name" value="RNaseH-like_sf"/>
</dbReference>
<comment type="similarity">
    <text evidence="1 6">Belongs to the oligoribonuclease family.</text>
</comment>
<dbReference type="EC" id="3.1.-.-" evidence="6"/>
<feature type="domain" description="Exonuclease" evidence="7">
    <location>
        <begin position="7"/>
        <end position="181"/>
    </location>
</feature>
<dbReference type="CDD" id="cd06135">
    <property type="entry name" value="Orn"/>
    <property type="match status" value="1"/>
</dbReference>
<organism evidence="8 9">
    <name type="scientific">Sandaracinus amylolyticus</name>
    <dbReference type="NCBI Taxonomy" id="927083"/>
    <lineage>
        <taxon>Bacteria</taxon>
        <taxon>Pseudomonadati</taxon>
        <taxon>Myxococcota</taxon>
        <taxon>Polyangia</taxon>
        <taxon>Polyangiales</taxon>
        <taxon>Sandaracinaceae</taxon>
        <taxon>Sandaracinus</taxon>
    </lineage>
</organism>
<proteinExistence type="inferred from homology"/>
<dbReference type="InterPro" id="IPR036397">
    <property type="entry name" value="RNaseH_sf"/>
</dbReference>
<evidence type="ECO:0000256" key="1">
    <source>
        <dbReference type="ARBA" id="ARBA00009921"/>
    </source>
</evidence>